<reference evidence="1" key="1">
    <citation type="submission" date="2015-04" db="EMBL/GenBank/DDBJ databases">
        <authorList>
            <consortium name="Pathogen Informatics"/>
        </authorList>
    </citation>
    <scope>NUCLEOTIDE SEQUENCE [LARGE SCALE GENOMIC DNA]</scope>
    <source>
        <strain evidence="1">8A</strain>
    </source>
</reference>
<dbReference type="AlphaFoldDB" id="A0A1J1GMG4"/>
<dbReference type="GeneID" id="39729755"/>
<comment type="caution">
    <text evidence="1">The sequence shown here is derived from an EMBL/GenBank/DDBJ whole genome shotgun (WGS) entry which is preliminary data.</text>
</comment>
<dbReference type="EMBL" id="CVMV01000016">
    <property type="protein sequence ID" value="CRG93523.1"/>
    <property type="molecule type" value="Genomic_DNA"/>
</dbReference>
<organism evidence="1 2">
    <name type="scientific">Plasmodium gallinaceum</name>
    <dbReference type="NCBI Taxonomy" id="5849"/>
    <lineage>
        <taxon>Eukaryota</taxon>
        <taxon>Sar</taxon>
        <taxon>Alveolata</taxon>
        <taxon>Apicomplexa</taxon>
        <taxon>Aconoidasida</taxon>
        <taxon>Haemosporida</taxon>
        <taxon>Plasmodiidae</taxon>
        <taxon>Plasmodium</taxon>
        <taxon>Plasmodium (Haemamoeba)</taxon>
    </lineage>
</organism>
<evidence type="ECO:0000313" key="1">
    <source>
        <dbReference type="EMBL" id="CRG93523.1"/>
    </source>
</evidence>
<dbReference type="VEuPathDB" id="PlasmoDB:PGAL8A_00123000"/>
<dbReference type="OrthoDB" id="10575684at2759"/>
<feature type="non-terminal residue" evidence="1">
    <location>
        <position position="1"/>
    </location>
</feature>
<gene>
    <name evidence="1" type="ORF">PGAL8A_00123000</name>
</gene>
<accession>A0A1J1GMG4</accession>
<dbReference type="OMA" id="WESRPND"/>
<sequence length="155" mass="19060">NILNTDKSYGKYNKHFNNIKDLLIKRMLFDWENVCSDLGVRYSLFGREWEQENFNHWYNKISDDIKDFNDKVLAEYTLLWESRPNDKECSTFFKKKKKELSKVCKVIEGWFRKYVKKCKDEWYHLNCQNVPTFYNSIFNYKKINYKPLINNLEYN</sequence>
<keyword evidence="2" id="KW-1185">Reference proteome</keyword>
<dbReference type="RefSeq" id="XP_028526345.1">
    <property type="nucleotide sequence ID" value="XM_028674744.1"/>
</dbReference>
<dbReference type="Proteomes" id="UP000220797">
    <property type="component" value="Unassembled WGS sequence"/>
</dbReference>
<proteinExistence type="predicted"/>
<name>A0A1J1GMG4_PLAGA</name>
<protein>
    <submittedName>
        <fullName evidence="1">Uncharacterized protein</fullName>
    </submittedName>
</protein>
<evidence type="ECO:0000313" key="2">
    <source>
        <dbReference type="Proteomes" id="UP000220797"/>
    </source>
</evidence>